<dbReference type="GO" id="GO:1990604">
    <property type="term" value="C:IRE1-TRAF2-ASK1 complex"/>
    <property type="evidence" value="ECO:0007669"/>
    <property type="project" value="TreeGrafter"/>
</dbReference>
<keyword evidence="3" id="KW-1185">Reference proteome</keyword>
<feature type="region of interest" description="Disordered" evidence="1">
    <location>
        <begin position="119"/>
        <end position="153"/>
    </location>
</feature>
<dbReference type="PANTHER" id="PTHR13954">
    <property type="entry name" value="IRE1-RELATED"/>
    <property type="match status" value="1"/>
</dbReference>
<dbReference type="Gene3D" id="1.10.510.10">
    <property type="entry name" value="Transferase(Phosphotransferase) domain 1"/>
    <property type="match status" value="1"/>
</dbReference>
<evidence type="ECO:0000256" key="1">
    <source>
        <dbReference type="SAM" id="MobiDB-lite"/>
    </source>
</evidence>
<dbReference type="GO" id="GO:0005524">
    <property type="term" value="F:ATP binding"/>
    <property type="evidence" value="ECO:0007669"/>
    <property type="project" value="InterPro"/>
</dbReference>
<reference evidence="4" key="1">
    <citation type="submission" date="2022-11" db="UniProtKB">
        <authorList>
            <consortium name="WormBaseParasite"/>
        </authorList>
    </citation>
    <scope>IDENTIFICATION</scope>
</reference>
<evidence type="ECO:0000313" key="3">
    <source>
        <dbReference type="Proteomes" id="UP000887565"/>
    </source>
</evidence>
<feature type="compositionally biased region" description="Polar residues" evidence="1">
    <location>
        <begin position="139"/>
        <end position="153"/>
    </location>
</feature>
<dbReference type="GO" id="GO:0036498">
    <property type="term" value="P:IRE1-mediated unfolded protein response"/>
    <property type="evidence" value="ECO:0007669"/>
    <property type="project" value="TreeGrafter"/>
</dbReference>
<dbReference type="GO" id="GO:0004521">
    <property type="term" value="F:RNA endonuclease activity"/>
    <property type="evidence" value="ECO:0007669"/>
    <property type="project" value="InterPro"/>
</dbReference>
<dbReference type="PROSITE" id="PS50011">
    <property type="entry name" value="PROTEIN_KINASE_DOM"/>
    <property type="match status" value="1"/>
</dbReference>
<dbReference type="WBParaSite" id="nRc.2.0.1.t37817-RA">
    <property type="protein sequence ID" value="nRc.2.0.1.t37817-RA"/>
    <property type="gene ID" value="nRc.2.0.1.g37817"/>
</dbReference>
<name>A0A915KGF1_ROMCU</name>
<dbReference type="InterPro" id="IPR000719">
    <property type="entry name" value="Prot_kinase_dom"/>
</dbReference>
<dbReference type="GO" id="GO:0004674">
    <property type="term" value="F:protein serine/threonine kinase activity"/>
    <property type="evidence" value="ECO:0007669"/>
    <property type="project" value="InterPro"/>
</dbReference>
<dbReference type="GO" id="GO:0070059">
    <property type="term" value="P:intrinsic apoptotic signaling pathway in response to endoplasmic reticulum stress"/>
    <property type="evidence" value="ECO:0007669"/>
    <property type="project" value="TreeGrafter"/>
</dbReference>
<evidence type="ECO:0000259" key="2">
    <source>
        <dbReference type="PROSITE" id="PS50011"/>
    </source>
</evidence>
<sequence>MQGAKLDLTRSNTDYELSVAAGLHSCQKSIVVIVTTLTINGGMLHRTFPRFVHPAMMTNTMLPCAPRFGRVFYNPHTVPFTRNRSSGLPTPSRQRLAFHSAKRPYFLTFGIPPGRLAVEGRPSNPRFSEPITCPPESPPSYNQKSTSSSITAPQQQMLPPSIQAAAFKDCAPGDSIKTLLALRTPVWPPVVSKILLICVKKVPCGKDDNCLRRLRDHTRWMRNDLQNHVASYLQRHSCEFNLIRFINSTFHSKAVAELLIKDFLHGLDYLHNQGQQYLFHGGLKPSNVLIDLQADGRLSLILVDFGFGRLRCPKVGILHEIKCLTANGRHLNELCWKPPEFFDSTDHKSFALTRCAATASSSSPSLPLTSSSSSWLHCRYGSASDAYSAGLLVYFLLTKRHPFAINFQTTMMHLKYVSQQGGTARTKYFSCRYVERAQISELTTDY</sequence>
<accession>A0A915KGF1</accession>
<dbReference type="InterPro" id="IPR045133">
    <property type="entry name" value="IRE1/2-like"/>
</dbReference>
<dbReference type="InterPro" id="IPR011009">
    <property type="entry name" value="Kinase-like_dom_sf"/>
</dbReference>
<dbReference type="AlphaFoldDB" id="A0A915KGF1"/>
<dbReference type="SMART" id="SM00220">
    <property type="entry name" value="S_TKc"/>
    <property type="match status" value="1"/>
</dbReference>
<dbReference type="SUPFAM" id="SSF56112">
    <property type="entry name" value="Protein kinase-like (PK-like)"/>
    <property type="match status" value="1"/>
</dbReference>
<dbReference type="Proteomes" id="UP000887565">
    <property type="component" value="Unplaced"/>
</dbReference>
<protein>
    <submittedName>
        <fullName evidence="4">Protein kinase domain-containing protein</fullName>
    </submittedName>
</protein>
<feature type="domain" description="Protein kinase" evidence="2">
    <location>
        <begin position="57"/>
        <end position="446"/>
    </location>
</feature>
<proteinExistence type="predicted"/>
<organism evidence="3 4">
    <name type="scientific">Romanomermis culicivorax</name>
    <name type="common">Nematode worm</name>
    <dbReference type="NCBI Taxonomy" id="13658"/>
    <lineage>
        <taxon>Eukaryota</taxon>
        <taxon>Metazoa</taxon>
        <taxon>Ecdysozoa</taxon>
        <taxon>Nematoda</taxon>
        <taxon>Enoplea</taxon>
        <taxon>Dorylaimia</taxon>
        <taxon>Mermithida</taxon>
        <taxon>Mermithoidea</taxon>
        <taxon>Mermithidae</taxon>
        <taxon>Romanomermis</taxon>
    </lineage>
</organism>
<dbReference type="GO" id="GO:0051082">
    <property type="term" value="F:unfolded protein binding"/>
    <property type="evidence" value="ECO:0007669"/>
    <property type="project" value="TreeGrafter"/>
</dbReference>
<evidence type="ECO:0000313" key="4">
    <source>
        <dbReference type="WBParaSite" id="nRc.2.0.1.t37817-RA"/>
    </source>
</evidence>
<dbReference type="PANTHER" id="PTHR13954:SF6">
    <property type="entry name" value="NON-SPECIFIC SERINE_THREONINE PROTEIN KINASE"/>
    <property type="match status" value="1"/>
</dbReference>